<evidence type="ECO:0000313" key="3">
    <source>
        <dbReference type="Proteomes" id="UP000198741"/>
    </source>
</evidence>
<sequence>MEIRRNTVVRFLYSRGRLRQAGRAQQELPDRFDSEQQQQLLQDLGVDAGTIERSFPPPTPIPAPTSPMPASAASPVEGPKVNRRSDWATLESLADTASRTTADPVTSAAERDLTWRALRTWLSDRDVPPSAPESPDTGVLGMVFGPAVTRG</sequence>
<protein>
    <submittedName>
        <fullName evidence="2">Uncharacterized protein</fullName>
    </submittedName>
</protein>
<name>A0A1H0QMW1_9ACTN</name>
<dbReference type="EMBL" id="LT629710">
    <property type="protein sequence ID" value="SDP18602.1"/>
    <property type="molecule type" value="Genomic_DNA"/>
</dbReference>
<organism evidence="2 3">
    <name type="scientific">Nakamurella panacisegetis</name>
    <dbReference type="NCBI Taxonomy" id="1090615"/>
    <lineage>
        <taxon>Bacteria</taxon>
        <taxon>Bacillati</taxon>
        <taxon>Actinomycetota</taxon>
        <taxon>Actinomycetes</taxon>
        <taxon>Nakamurellales</taxon>
        <taxon>Nakamurellaceae</taxon>
        <taxon>Nakamurella</taxon>
    </lineage>
</organism>
<accession>A0A1H0QMW1</accession>
<evidence type="ECO:0000313" key="2">
    <source>
        <dbReference type="EMBL" id="SDP18602.1"/>
    </source>
</evidence>
<feature type="region of interest" description="Disordered" evidence="1">
    <location>
        <begin position="49"/>
        <end position="87"/>
    </location>
</feature>
<gene>
    <name evidence="2" type="ORF">SAMN04515671_3170</name>
</gene>
<dbReference type="Proteomes" id="UP000198741">
    <property type="component" value="Chromosome I"/>
</dbReference>
<proteinExistence type="predicted"/>
<keyword evidence="3" id="KW-1185">Reference proteome</keyword>
<dbReference type="AlphaFoldDB" id="A0A1H0QMW1"/>
<feature type="region of interest" description="Disordered" evidence="1">
    <location>
        <begin position="124"/>
        <end position="151"/>
    </location>
</feature>
<evidence type="ECO:0000256" key="1">
    <source>
        <dbReference type="SAM" id="MobiDB-lite"/>
    </source>
</evidence>
<feature type="compositionally biased region" description="Pro residues" evidence="1">
    <location>
        <begin position="55"/>
        <end position="67"/>
    </location>
</feature>
<reference evidence="2 3" key="1">
    <citation type="submission" date="2016-10" db="EMBL/GenBank/DDBJ databases">
        <authorList>
            <person name="de Groot N.N."/>
        </authorList>
    </citation>
    <scope>NUCLEOTIDE SEQUENCE [LARGE SCALE GENOMIC DNA]</scope>
    <source>
        <strain evidence="3">P4-7,KCTC 19426,CECT 7604</strain>
    </source>
</reference>